<dbReference type="SUPFAM" id="SSF82784">
    <property type="entry name" value="OsmC-like"/>
    <property type="match status" value="1"/>
</dbReference>
<proteinExistence type="predicted"/>
<evidence type="ECO:0000313" key="2">
    <source>
        <dbReference type="Proteomes" id="UP001170674"/>
    </source>
</evidence>
<comment type="caution">
    <text evidence="1">The sequence shown here is derived from an EMBL/GenBank/DDBJ whole genome shotgun (WGS) entry which is preliminary data.</text>
</comment>
<dbReference type="InterPro" id="IPR036102">
    <property type="entry name" value="OsmC/Ohrsf"/>
</dbReference>
<dbReference type="Gene3D" id="3.30.300.20">
    <property type="match status" value="1"/>
</dbReference>
<dbReference type="Proteomes" id="UP001170674">
    <property type="component" value="Unassembled WGS sequence"/>
</dbReference>
<name>A0ABT9D302_9MOLU</name>
<sequence length="134" mass="15595">MKNQIEIIAYYEPKLQDIGIIYKGLKTKLNSAFANSSEISNPKELFCLSLLICFYKTTRKYLNHSDFKIKILCHSCIDEKGFYFDISLVCGIKDLSIAETQDIMNLIHQKCPISRMLNNYQYFQIKPTLYQDGC</sequence>
<accession>A0ABT9D302</accession>
<dbReference type="InterPro" id="IPR015946">
    <property type="entry name" value="KH_dom-like_a/b"/>
</dbReference>
<evidence type="ECO:0000313" key="1">
    <source>
        <dbReference type="EMBL" id="MDO8059394.1"/>
    </source>
</evidence>
<dbReference type="InterPro" id="IPR003718">
    <property type="entry name" value="OsmC/Ohr_fam"/>
</dbReference>
<reference evidence="1 2" key="1">
    <citation type="journal article" date="2023" name="Int. J. Syst. Evol. Microbiol.">
        <title>The observation of taxonomic boundaries for the 16SrII and 16SrXXV phytoplasmas using genome-based delimitation.</title>
        <authorList>
            <person name="Rodrigues Jardim B."/>
            <person name="Tran-Nguyen L.T.T."/>
            <person name="Gambley C."/>
            <person name="Al-Sadi A.M."/>
            <person name="Al-Subhi A.M."/>
            <person name="Foissac X."/>
            <person name="Salar P."/>
            <person name="Cai H."/>
            <person name="Yang J.Y."/>
            <person name="Davis R."/>
            <person name="Jones L."/>
            <person name="Rodoni B."/>
            <person name="Constable F.E."/>
        </authorList>
    </citation>
    <scope>NUCLEOTIDE SEQUENCE [LARGE SCALE GENOMIC DNA]</scope>
    <source>
        <strain evidence="1">BAWM-OMN-P53</strain>
    </source>
</reference>
<protein>
    <submittedName>
        <fullName evidence="1">OsmC family protein</fullName>
    </submittedName>
</protein>
<dbReference type="EMBL" id="JAOSIR010000036">
    <property type="protein sequence ID" value="MDO8059394.1"/>
    <property type="molecule type" value="Genomic_DNA"/>
</dbReference>
<dbReference type="Pfam" id="PF02566">
    <property type="entry name" value="OsmC"/>
    <property type="match status" value="1"/>
</dbReference>
<keyword evidence="2" id="KW-1185">Reference proteome</keyword>
<dbReference type="RefSeq" id="WP_304514898.1">
    <property type="nucleotide sequence ID" value="NZ_JAOSIR010000036.1"/>
</dbReference>
<organism evidence="1 2">
    <name type="scientific">Candidatus Phytoplasma crotalariae</name>
    <dbReference type="NCBI Taxonomy" id="2982627"/>
    <lineage>
        <taxon>Bacteria</taxon>
        <taxon>Bacillati</taxon>
        <taxon>Mycoplasmatota</taxon>
        <taxon>Mollicutes</taxon>
        <taxon>Acholeplasmatales</taxon>
        <taxon>Acholeplasmataceae</taxon>
        <taxon>Candidatus Phytoplasma</taxon>
        <taxon>16SrII (Peanut WB group)</taxon>
    </lineage>
</organism>
<gene>
    <name evidence="1" type="ORF">OC683_02135</name>
</gene>